<proteinExistence type="predicted"/>
<evidence type="ECO:0000313" key="3">
    <source>
        <dbReference type="Proteomes" id="UP001189429"/>
    </source>
</evidence>
<feature type="region of interest" description="Disordered" evidence="1">
    <location>
        <begin position="141"/>
        <end position="185"/>
    </location>
</feature>
<evidence type="ECO:0000313" key="2">
    <source>
        <dbReference type="EMBL" id="CAK0912173.1"/>
    </source>
</evidence>
<feature type="compositionally biased region" description="Basic and acidic residues" evidence="1">
    <location>
        <begin position="173"/>
        <end position="185"/>
    </location>
</feature>
<dbReference type="EMBL" id="CAUYUJ010022709">
    <property type="protein sequence ID" value="CAK0912173.1"/>
    <property type="molecule type" value="Genomic_DNA"/>
</dbReference>
<keyword evidence="3" id="KW-1185">Reference proteome</keyword>
<comment type="caution">
    <text evidence="2">The sequence shown here is derived from an EMBL/GenBank/DDBJ whole genome shotgun (WGS) entry which is preliminary data.</text>
</comment>
<reference evidence="2" key="1">
    <citation type="submission" date="2023-10" db="EMBL/GenBank/DDBJ databases">
        <authorList>
            <person name="Chen Y."/>
            <person name="Shah S."/>
            <person name="Dougan E. K."/>
            <person name="Thang M."/>
            <person name="Chan C."/>
        </authorList>
    </citation>
    <scope>NUCLEOTIDE SEQUENCE [LARGE SCALE GENOMIC DNA]</scope>
</reference>
<name>A0ABN9YLE9_9DINO</name>
<sequence length="185" mass="20631">MDRLLRAACVAEFADVLKTISLLKGPLLFSHTLEYLLLFVREAQCRVFSFSIETAESLAQFIMPGQNAQVFLSYARAARYRGNVYEGITMDSLAAKVCDYLPLRADFARSESYSFPHFTAVDEQQTSCKLVEVSQALVSGETGGKERVPTAHGAKARPMLIAPEARPIKRQRGKESMSEHPDHED</sequence>
<gene>
    <name evidence="2" type="ORF">PCOR1329_LOCUS85789</name>
</gene>
<protein>
    <submittedName>
        <fullName evidence="2">Uncharacterized protein</fullName>
    </submittedName>
</protein>
<organism evidence="2 3">
    <name type="scientific">Prorocentrum cordatum</name>
    <dbReference type="NCBI Taxonomy" id="2364126"/>
    <lineage>
        <taxon>Eukaryota</taxon>
        <taxon>Sar</taxon>
        <taxon>Alveolata</taxon>
        <taxon>Dinophyceae</taxon>
        <taxon>Prorocentrales</taxon>
        <taxon>Prorocentraceae</taxon>
        <taxon>Prorocentrum</taxon>
    </lineage>
</organism>
<accession>A0ABN9YLE9</accession>
<dbReference type="Proteomes" id="UP001189429">
    <property type="component" value="Unassembled WGS sequence"/>
</dbReference>
<evidence type="ECO:0000256" key="1">
    <source>
        <dbReference type="SAM" id="MobiDB-lite"/>
    </source>
</evidence>